<evidence type="ECO:0000313" key="3">
    <source>
        <dbReference type="Proteomes" id="UP000738349"/>
    </source>
</evidence>
<reference evidence="2" key="1">
    <citation type="journal article" date="2021" name="Nat. Commun.">
        <title>Genetic determinants of endophytism in the Arabidopsis root mycobiome.</title>
        <authorList>
            <person name="Mesny F."/>
            <person name="Miyauchi S."/>
            <person name="Thiergart T."/>
            <person name="Pickel B."/>
            <person name="Atanasova L."/>
            <person name="Karlsson M."/>
            <person name="Huettel B."/>
            <person name="Barry K.W."/>
            <person name="Haridas S."/>
            <person name="Chen C."/>
            <person name="Bauer D."/>
            <person name="Andreopoulos W."/>
            <person name="Pangilinan J."/>
            <person name="LaButti K."/>
            <person name="Riley R."/>
            <person name="Lipzen A."/>
            <person name="Clum A."/>
            <person name="Drula E."/>
            <person name="Henrissat B."/>
            <person name="Kohler A."/>
            <person name="Grigoriev I.V."/>
            <person name="Martin F.M."/>
            <person name="Hacquard S."/>
        </authorList>
    </citation>
    <scope>NUCLEOTIDE SEQUENCE</scope>
    <source>
        <strain evidence="2">MPI-CAGE-AT-0147</strain>
    </source>
</reference>
<dbReference type="EMBL" id="JAGMUV010000049">
    <property type="protein sequence ID" value="KAH7109755.1"/>
    <property type="molecule type" value="Genomic_DNA"/>
</dbReference>
<dbReference type="AlphaFoldDB" id="A0A9P9CY34"/>
<keyword evidence="1" id="KW-0732">Signal</keyword>
<comment type="caution">
    <text evidence="2">The sequence shown here is derived from an EMBL/GenBank/DDBJ whole genome shotgun (WGS) entry which is preliminary data.</text>
</comment>
<proteinExistence type="predicted"/>
<accession>A0A9P9CY34</accession>
<gene>
    <name evidence="2" type="ORF">EDB81DRAFT_954186</name>
</gene>
<organism evidence="2 3">
    <name type="scientific">Dactylonectria macrodidyma</name>
    <dbReference type="NCBI Taxonomy" id="307937"/>
    <lineage>
        <taxon>Eukaryota</taxon>
        <taxon>Fungi</taxon>
        <taxon>Dikarya</taxon>
        <taxon>Ascomycota</taxon>
        <taxon>Pezizomycotina</taxon>
        <taxon>Sordariomycetes</taxon>
        <taxon>Hypocreomycetidae</taxon>
        <taxon>Hypocreales</taxon>
        <taxon>Nectriaceae</taxon>
        <taxon>Dactylonectria</taxon>
    </lineage>
</organism>
<feature type="chain" id="PRO_5040269583" evidence="1">
    <location>
        <begin position="18"/>
        <end position="89"/>
    </location>
</feature>
<keyword evidence="3" id="KW-1185">Reference proteome</keyword>
<evidence type="ECO:0000256" key="1">
    <source>
        <dbReference type="SAM" id="SignalP"/>
    </source>
</evidence>
<sequence length="89" mass="9106">MYLKNLVILALASTALACRCTQAGKSGGRLDVTATERACQDAGGTTVNGGSSSVDCASSNHAQFDDRCQAYTGNFGTGIPNLRSTCGRA</sequence>
<name>A0A9P9CY34_9HYPO</name>
<feature type="signal peptide" evidence="1">
    <location>
        <begin position="1"/>
        <end position="17"/>
    </location>
</feature>
<evidence type="ECO:0000313" key="2">
    <source>
        <dbReference type="EMBL" id="KAH7109755.1"/>
    </source>
</evidence>
<dbReference type="Proteomes" id="UP000738349">
    <property type="component" value="Unassembled WGS sequence"/>
</dbReference>
<dbReference type="PROSITE" id="PS51257">
    <property type="entry name" value="PROKAR_LIPOPROTEIN"/>
    <property type="match status" value="1"/>
</dbReference>
<protein>
    <submittedName>
        <fullName evidence="2">Uncharacterized protein</fullName>
    </submittedName>
</protein>